<dbReference type="eggNOG" id="COG0609">
    <property type="taxonomic scope" value="Bacteria"/>
</dbReference>
<sequence>MAAGPLVSTPAVAGTGIGGGRGVLTVAVGVGLLALLTVASVFIGSGDIPVADVWAALQQDSGRSTDLIVRQFRIPRTLLAIVVGIALGLAGAIIQPLTRNPLADPGILGVNAGAYAAVVGAAAILGSSMTTVLVGFAMIGALVAAVIVYGVGTTGPAGGTPTRLVLTGVALGAVLTGISFAVTLVKPEVFDRVRFWSAGSLQGRQFDTLWAVLPFIVLGTIIALLLPRALNALSLGEDLAVSLGSRPGTTKLAGVLAVTLLCGAATAAAGPIAFVGLMVPHVLRAIVGPDQRWIIPLSLLAAPVLLLTADILGRVVVSAELPVGVVTAFLGAPVLIALTRRKGVRGL</sequence>
<feature type="transmembrane region" description="Helical" evidence="8">
    <location>
        <begin position="106"/>
        <end position="125"/>
    </location>
</feature>
<evidence type="ECO:0000256" key="8">
    <source>
        <dbReference type="SAM" id="Phobius"/>
    </source>
</evidence>
<accession>C8X6E1</accession>
<feature type="transmembrane region" description="Helical" evidence="8">
    <location>
        <begin position="23"/>
        <end position="43"/>
    </location>
</feature>
<dbReference type="AlphaFoldDB" id="C8X6E1"/>
<keyword evidence="10" id="KW-1185">Reference proteome</keyword>
<dbReference type="STRING" id="479431.Namu_2423"/>
<feature type="transmembrane region" description="Helical" evidence="8">
    <location>
        <begin position="77"/>
        <end position="94"/>
    </location>
</feature>
<dbReference type="KEGG" id="nml:Namu_2423"/>
<dbReference type="EMBL" id="CP001737">
    <property type="protein sequence ID" value="ACV78796.1"/>
    <property type="molecule type" value="Genomic_DNA"/>
</dbReference>
<dbReference type="GO" id="GO:0005886">
    <property type="term" value="C:plasma membrane"/>
    <property type="evidence" value="ECO:0007669"/>
    <property type="project" value="UniProtKB-SubCell"/>
</dbReference>
<evidence type="ECO:0000256" key="4">
    <source>
        <dbReference type="ARBA" id="ARBA00022475"/>
    </source>
</evidence>
<feature type="transmembrane region" description="Helical" evidence="8">
    <location>
        <begin position="293"/>
        <end position="313"/>
    </location>
</feature>
<dbReference type="OrthoDB" id="9782305at2"/>
<evidence type="ECO:0000256" key="5">
    <source>
        <dbReference type="ARBA" id="ARBA00022692"/>
    </source>
</evidence>
<evidence type="ECO:0000256" key="6">
    <source>
        <dbReference type="ARBA" id="ARBA00022989"/>
    </source>
</evidence>
<keyword evidence="3" id="KW-0813">Transport</keyword>
<reference evidence="10" key="1">
    <citation type="submission" date="2009-09" db="EMBL/GenBank/DDBJ databases">
        <title>The complete genome of Nakamurella multipartita DSM 44233.</title>
        <authorList>
            <consortium name="US DOE Joint Genome Institute (JGI-PGF)"/>
            <person name="Lucas S."/>
            <person name="Copeland A."/>
            <person name="Lapidus A."/>
            <person name="Glavina del Rio T."/>
            <person name="Dalin E."/>
            <person name="Tice H."/>
            <person name="Bruce D."/>
            <person name="Goodwin L."/>
            <person name="Pitluck S."/>
            <person name="Kyrpides N."/>
            <person name="Mavromatis K."/>
            <person name="Ivanova N."/>
            <person name="Ovchinnikova G."/>
            <person name="Sims D."/>
            <person name="Meincke L."/>
            <person name="Brettin T."/>
            <person name="Detter J.C."/>
            <person name="Han C."/>
            <person name="Larimer F."/>
            <person name="Land M."/>
            <person name="Hauser L."/>
            <person name="Markowitz V."/>
            <person name="Cheng J.-F."/>
            <person name="Hugenholtz P."/>
            <person name="Woyke T."/>
            <person name="Wu D."/>
            <person name="Klenk H.-P."/>
            <person name="Eisen J.A."/>
        </authorList>
    </citation>
    <scope>NUCLEOTIDE SEQUENCE [LARGE SCALE GENOMIC DNA]</scope>
    <source>
        <strain evidence="10">ATCC 700099 / DSM 44233 / CIP 104796 / JCM 9543 / NBRC 105858 / Y-104</strain>
    </source>
</reference>
<keyword evidence="6 8" id="KW-1133">Transmembrane helix</keyword>
<feature type="transmembrane region" description="Helical" evidence="8">
    <location>
        <begin position="206"/>
        <end position="226"/>
    </location>
</feature>
<evidence type="ECO:0000256" key="2">
    <source>
        <dbReference type="ARBA" id="ARBA00007935"/>
    </source>
</evidence>
<keyword evidence="5 8" id="KW-0812">Transmembrane</keyword>
<dbReference type="GO" id="GO:0022857">
    <property type="term" value="F:transmembrane transporter activity"/>
    <property type="evidence" value="ECO:0007669"/>
    <property type="project" value="InterPro"/>
</dbReference>
<organism evidence="9 10">
    <name type="scientific">Nakamurella multipartita (strain ATCC 700099 / DSM 44233 / CIP 104796 / JCM 9543 / NBRC 105858 / Y-104)</name>
    <name type="common">Microsphaera multipartita</name>
    <dbReference type="NCBI Taxonomy" id="479431"/>
    <lineage>
        <taxon>Bacteria</taxon>
        <taxon>Bacillati</taxon>
        <taxon>Actinomycetota</taxon>
        <taxon>Actinomycetes</taxon>
        <taxon>Nakamurellales</taxon>
        <taxon>Nakamurellaceae</taxon>
        <taxon>Nakamurella</taxon>
    </lineage>
</organism>
<evidence type="ECO:0000313" key="9">
    <source>
        <dbReference type="EMBL" id="ACV78796.1"/>
    </source>
</evidence>
<dbReference type="PANTHER" id="PTHR30472:SF1">
    <property type="entry name" value="FE(3+) DICITRATE TRANSPORT SYSTEM PERMEASE PROTEIN FECC-RELATED"/>
    <property type="match status" value="1"/>
</dbReference>
<dbReference type="Gene3D" id="1.10.3470.10">
    <property type="entry name" value="ABC transporter involved in vitamin B12 uptake, BtuC"/>
    <property type="match status" value="1"/>
</dbReference>
<reference evidence="9 10" key="2">
    <citation type="journal article" date="2010" name="Stand. Genomic Sci.">
        <title>Complete genome sequence of Nakamurella multipartita type strain (Y-104).</title>
        <authorList>
            <person name="Tice H."/>
            <person name="Mayilraj S."/>
            <person name="Sims D."/>
            <person name="Lapidus A."/>
            <person name="Nolan M."/>
            <person name="Lucas S."/>
            <person name="Glavina Del Rio T."/>
            <person name="Copeland A."/>
            <person name="Cheng J.F."/>
            <person name="Meincke L."/>
            <person name="Bruce D."/>
            <person name="Goodwin L."/>
            <person name="Pitluck S."/>
            <person name="Ivanova N."/>
            <person name="Mavromatis K."/>
            <person name="Ovchinnikova G."/>
            <person name="Pati A."/>
            <person name="Chen A."/>
            <person name="Palaniappan K."/>
            <person name="Land M."/>
            <person name="Hauser L."/>
            <person name="Chang Y.J."/>
            <person name="Jeffries C.D."/>
            <person name="Detter J.C."/>
            <person name="Brettin T."/>
            <person name="Rohde M."/>
            <person name="Goker M."/>
            <person name="Bristow J."/>
            <person name="Eisen J.A."/>
            <person name="Markowitz V."/>
            <person name="Hugenholtz P."/>
            <person name="Kyrpides N.C."/>
            <person name="Klenk H.P."/>
            <person name="Chen F."/>
        </authorList>
    </citation>
    <scope>NUCLEOTIDE SEQUENCE [LARGE SCALE GENOMIC DNA]</scope>
    <source>
        <strain evidence="10">ATCC 700099 / DSM 44233 / CIP 104796 / JCM 9543 / NBRC 105858 / Y-104</strain>
    </source>
</reference>
<name>C8X6E1_NAKMY</name>
<comment type="similarity">
    <text evidence="2">Belongs to the binding-protein-dependent transport system permease family. FecCD subfamily.</text>
</comment>
<dbReference type="PANTHER" id="PTHR30472">
    <property type="entry name" value="FERRIC ENTEROBACTIN TRANSPORT SYSTEM PERMEASE PROTEIN"/>
    <property type="match status" value="1"/>
</dbReference>
<dbReference type="InterPro" id="IPR037294">
    <property type="entry name" value="ABC_BtuC-like"/>
</dbReference>
<dbReference type="RefSeq" id="WP_015747685.1">
    <property type="nucleotide sequence ID" value="NC_013235.1"/>
</dbReference>
<feature type="transmembrane region" description="Helical" evidence="8">
    <location>
        <begin position="252"/>
        <end position="281"/>
    </location>
</feature>
<keyword evidence="4" id="KW-1003">Cell membrane</keyword>
<dbReference type="Proteomes" id="UP000002218">
    <property type="component" value="Chromosome"/>
</dbReference>
<dbReference type="SUPFAM" id="SSF81345">
    <property type="entry name" value="ABC transporter involved in vitamin B12 uptake, BtuC"/>
    <property type="match status" value="1"/>
</dbReference>
<protein>
    <submittedName>
        <fullName evidence="9">Transport system permease protein</fullName>
    </submittedName>
</protein>
<dbReference type="Pfam" id="PF01032">
    <property type="entry name" value="FecCD"/>
    <property type="match status" value="1"/>
</dbReference>
<dbReference type="HOGENOM" id="CLU_013016_1_0_11"/>
<dbReference type="InterPro" id="IPR000522">
    <property type="entry name" value="ABC_transptr_permease_BtuC"/>
</dbReference>
<dbReference type="FunFam" id="1.10.3470.10:FF:000001">
    <property type="entry name" value="Vitamin B12 ABC transporter permease BtuC"/>
    <property type="match status" value="1"/>
</dbReference>
<gene>
    <name evidence="9" type="ordered locus">Namu_2423</name>
</gene>
<feature type="transmembrane region" description="Helical" evidence="8">
    <location>
        <begin position="132"/>
        <end position="152"/>
    </location>
</feature>
<feature type="transmembrane region" description="Helical" evidence="8">
    <location>
        <begin position="164"/>
        <end position="185"/>
    </location>
</feature>
<dbReference type="InParanoid" id="C8X6E1"/>
<evidence type="ECO:0000256" key="7">
    <source>
        <dbReference type="ARBA" id="ARBA00023136"/>
    </source>
</evidence>
<keyword evidence="7 8" id="KW-0472">Membrane</keyword>
<evidence type="ECO:0000313" key="10">
    <source>
        <dbReference type="Proteomes" id="UP000002218"/>
    </source>
</evidence>
<evidence type="ECO:0000256" key="3">
    <source>
        <dbReference type="ARBA" id="ARBA00022448"/>
    </source>
</evidence>
<dbReference type="GO" id="GO:0033214">
    <property type="term" value="P:siderophore-iron import into cell"/>
    <property type="evidence" value="ECO:0007669"/>
    <property type="project" value="TreeGrafter"/>
</dbReference>
<feature type="transmembrane region" description="Helical" evidence="8">
    <location>
        <begin position="319"/>
        <end position="338"/>
    </location>
</feature>
<dbReference type="CDD" id="cd06550">
    <property type="entry name" value="TM_ABC_iron-siderophores_like"/>
    <property type="match status" value="1"/>
</dbReference>
<evidence type="ECO:0000256" key="1">
    <source>
        <dbReference type="ARBA" id="ARBA00004651"/>
    </source>
</evidence>
<proteinExistence type="inferred from homology"/>
<comment type="subcellular location">
    <subcellularLocation>
        <location evidence="1">Cell membrane</location>
        <topology evidence="1">Multi-pass membrane protein</topology>
    </subcellularLocation>
</comment>